<comment type="caution">
    <text evidence="12">Lacks conserved residue(s) required for the propagation of feature annotation.</text>
</comment>
<evidence type="ECO:0000256" key="7">
    <source>
        <dbReference type="ARBA" id="ARBA00022984"/>
    </source>
</evidence>
<dbReference type="InterPro" id="IPR013792">
    <property type="entry name" value="RNA3'P_cycl/enolpyr_Trfase_a/b"/>
</dbReference>
<dbReference type="InterPro" id="IPR005750">
    <property type="entry name" value="UDP_GlcNAc_COvinyl_MurA"/>
</dbReference>
<name>A0A9D5LXW7_9FIRM</name>
<keyword evidence="5 12" id="KW-0808">Transferase</keyword>
<comment type="similarity">
    <text evidence="10 12">Belongs to the EPSP synthase family. MurA subfamily.</text>
</comment>
<feature type="binding site" evidence="12">
    <location>
        <position position="305"/>
    </location>
    <ligand>
        <name>UDP-N-acetyl-alpha-D-glucosamine</name>
        <dbReference type="ChEBI" id="CHEBI:57705"/>
    </ligand>
</feature>
<dbReference type="InterPro" id="IPR001986">
    <property type="entry name" value="Enolpyruvate_Tfrase_dom"/>
</dbReference>
<accession>A0A9D5LXW7</accession>
<dbReference type="PANTHER" id="PTHR43783:SF1">
    <property type="entry name" value="UDP-N-ACETYLGLUCOSAMINE 1-CARBOXYVINYLTRANSFERASE"/>
    <property type="match status" value="1"/>
</dbReference>
<dbReference type="EMBL" id="JADCKB010000009">
    <property type="protein sequence ID" value="MBE5039963.1"/>
    <property type="molecule type" value="Genomic_DNA"/>
</dbReference>
<evidence type="ECO:0000256" key="5">
    <source>
        <dbReference type="ARBA" id="ARBA00022679"/>
    </source>
</evidence>
<comment type="pathway">
    <text evidence="2 12">Cell wall biogenesis; peptidoglycan biosynthesis.</text>
</comment>
<keyword evidence="7 12" id="KW-0573">Peptidoglycan synthesis</keyword>
<evidence type="ECO:0000313" key="15">
    <source>
        <dbReference type="Proteomes" id="UP000806542"/>
    </source>
</evidence>
<organism evidence="14 15">
    <name type="scientific">Ructibacterium gallinarum</name>
    <dbReference type="NCBI Taxonomy" id="2779355"/>
    <lineage>
        <taxon>Bacteria</taxon>
        <taxon>Bacillati</taxon>
        <taxon>Bacillota</taxon>
        <taxon>Clostridia</taxon>
        <taxon>Eubacteriales</taxon>
        <taxon>Oscillospiraceae</taxon>
        <taxon>Ructibacterium</taxon>
    </lineage>
</organism>
<keyword evidence="4 12" id="KW-0132">Cell division</keyword>
<keyword evidence="3 12" id="KW-0963">Cytoplasm</keyword>
<dbReference type="NCBIfam" id="NF006873">
    <property type="entry name" value="PRK09369.1"/>
    <property type="match status" value="1"/>
</dbReference>
<keyword evidence="6 12" id="KW-0133">Cell shape</keyword>
<evidence type="ECO:0000256" key="10">
    <source>
        <dbReference type="ARBA" id="ARBA00038367"/>
    </source>
</evidence>
<dbReference type="Pfam" id="PF00275">
    <property type="entry name" value="EPSP_synthase"/>
    <property type="match status" value="1"/>
</dbReference>
<dbReference type="GO" id="GO:0051301">
    <property type="term" value="P:cell division"/>
    <property type="evidence" value="ECO:0007669"/>
    <property type="project" value="UniProtKB-KW"/>
</dbReference>
<gene>
    <name evidence="12 14" type="primary">murA</name>
    <name evidence="14" type="ORF">INF28_05735</name>
</gene>
<evidence type="ECO:0000313" key="14">
    <source>
        <dbReference type="EMBL" id="MBE5039963.1"/>
    </source>
</evidence>
<evidence type="ECO:0000256" key="3">
    <source>
        <dbReference type="ARBA" id="ARBA00022490"/>
    </source>
</evidence>
<comment type="caution">
    <text evidence="14">The sequence shown here is derived from an EMBL/GenBank/DDBJ whole genome shotgun (WGS) entry which is preliminary data.</text>
</comment>
<evidence type="ECO:0000256" key="6">
    <source>
        <dbReference type="ARBA" id="ARBA00022960"/>
    </source>
</evidence>
<keyword evidence="9 12" id="KW-0961">Cell wall biogenesis/degradation</keyword>
<evidence type="ECO:0000256" key="11">
    <source>
        <dbReference type="ARBA" id="ARBA00047527"/>
    </source>
</evidence>
<feature type="modified residue" description="2-(S-cysteinyl)pyruvic acid O-phosphothioketal" evidence="12">
    <location>
        <position position="116"/>
    </location>
</feature>
<keyword evidence="15" id="KW-1185">Reference proteome</keyword>
<dbReference type="GO" id="GO:0019277">
    <property type="term" value="P:UDP-N-acetylgalactosamine biosynthetic process"/>
    <property type="evidence" value="ECO:0007669"/>
    <property type="project" value="InterPro"/>
</dbReference>
<dbReference type="AlphaFoldDB" id="A0A9D5LXW7"/>
<feature type="domain" description="Enolpyruvate transferase" evidence="13">
    <location>
        <begin position="7"/>
        <end position="403"/>
    </location>
</feature>
<feature type="active site" description="Proton donor" evidence="12">
    <location>
        <position position="116"/>
    </location>
</feature>
<dbReference type="GO" id="GO:0008360">
    <property type="term" value="P:regulation of cell shape"/>
    <property type="evidence" value="ECO:0007669"/>
    <property type="project" value="UniProtKB-KW"/>
</dbReference>
<dbReference type="GO" id="GO:0009252">
    <property type="term" value="P:peptidoglycan biosynthetic process"/>
    <property type="evidence" value="ECO:0007669"/>
    <property type="project" value="UniProtKB-UniRule"/>
</dbReference>
<evidence type="ECO:0000256" key="12">
    <source>
        <dbReference type="HAMAP-Rule" id="MF_00111"/>
    </source>
</evidence>
<dbReference type="RefSeq" id="WP_226392513.1">
    <property type="nucleotide sequence ID" value="NZ_JADCKB010000009.1"/>
</dbReference>
<evidence type="ECO:0000256" key="8">
    <source>
        <dbReference type="ARBA" id="ARBA00023306"/>
    </source>
</evidence>
<dbReference type="Proteomes" id="UP000806542">
    <property type="component" value="Unassembled WGS sequence"/>
</dbReference>
<feature type="binding site" evidence="12">
    <location>
        <position position="327"/>
    </location>
    <ligand>
        <name>UDP-N-acetyl-alpha-D-glucosamine</name>
        <dbReference type="ChEBI" id="CHEBI:57705"/>
    </ligand>
</feature>
<comment type="function">
    <text evidence="12">Cell wall formation. Adds enolpyruvyl to UDP-N-acetylglucosamine.</text>
</comment>
<dbReference type="InterPro" id="IPR050068">
    <property type="entry name" value="MurA_subfamily"/>
</dbReference>
<evidence type="ECO:0000256" key="2">
    <source>
        <dbReference type="ARBA" id="ARBA00004752"/>
    </source>
</evidence>
<keyword evidence="12" id="KW-0670">Pyruvate</keyword>
<evidence type="ECO:0000256" key="9">
    <source>
        <dbReference type="ARBA" id="ARBA00023316"/>
    </source>
</evidence>
<reference evidence="14" key="1">
    <citation type="submission" date="2020-10" db="EMBL/GenBank/DDBJ databases">
        <title>ChiBAC.</title>
        <authorList>
            <person name="Zenner C."/>
            <person name="Hitch T.C.A."/>
            <person name="Clavel T."/>
        </authorList>
    </citation>
    <scope>NUCLEOTIDE SEQUENCE</scope>
    <source>
        <strain evidence="14">DSM 107454</strain>
    </source>
</reference>
<evidence type="ECO:0000256" key="1">
    <source>
        <dbReference type="ARBA" id="ARBA00004496"/>
    </source>
</evidence>
<feature type="binding site" evidence="12">
    <location>
        <position position="92"/>
    </location>
    <ligand>
        <name>UDP-N-acetyl-alpha-D-glucosamine</name>
        <dbReference type="ChEBI" id="CHEBI:57705"/>
    </ligand>
</feature>
<dbReference type="PANTHER" id="PTHR43783">
    <property type="entry name" value="UDP-N-ACETYLGLUCOSAMINE 1-CARBOXYVINYLTRANSFERASE"/>
    <property type="match status" value="1"/>
</dbReference>
<dbReference type="GO" id="GO:0005737">
    <property type="term" value="C:cytoplasm"/>
    <property type="evidence" value="ECO:0007669"/>
    <property type="project" value="UniProtKB-SubCell"/>
</dbReference>
<dbReference type="EC" id="2.5.1.7" evidence="12"/>
<dbReference type="HAMAP" id="MF_00111">
    <property type="entry name" value="MurA"/>
    <property type="match status" value="1"/>
</dbReference>
<dbReference type="CDD" id="cd01555">
    <property type="entry name" value="UdpNAET"/>
    <property type="match status" value="1"/>
</dbReference>
<evidence type="ECO:0000256" key="4">
    <source>
        <dbReference type="ARBA" id="ARBA00022618"/>
    </source>
</evidence>
<dbReference type="InterPro" id="IPR036968">
    <property type="entry name" value="Enolpyruvate_Tfrase_sf"/>
</dbReference>
<dbReference type="GO" id="GO:0008760">
    <property type="term" value="F:UDP-N-acetylglucosamine 1-carboxyvinyltransferase activity"/>
    <property type="evidence" value="ECO:0007669"/>
    <property type="project" value="UniProtKB-UniRule"/>
</dbReference>
<protein>
    <recommendedName>
        <fullName evidence="12">UDP-N-acetylglucosamine 1-carboxyvinyltransferase</fullName>
        <ecNumber evidence="12">2.5.1.7</ecNumber>
    </recommendedName>
    <alternativeName>
        <fullName evidence="12">Enoylpyruvate transferase</fullName>
    </alternativeName>
    <alternativeName>
        <fullName evidence="12">UDP-N-acetylglucosamine enolpyruvyl transferase</fullName>
        <shortName evidence="12">EPT</shortName>
    </alternativeName>
</protein>
<evidence type="ECO:0000259" key="13">
    <source>
        <dbReference type="Pfam" id="PF00275"/>
    </source>
</evidence>
<proteinExistence type="inferred from homology"/>
<sequence length="417" mass="44835">MRELTIYGGKPLAGQLRVQGSKNAVLPILAATLLTDEPCEIRNCPDLTDVHAALDILKSLGCRADYDGHTAVIHPSGAQGTAIPDDLMRRMRSSVMFLGAVLGRCRKACISYPGGCELGARPIDIHLRALRSLGVRLLEEGGYIHCCLEQFVPRTITFMFPSVGATENIMMLCAVSEGETILVNPAREPEIVDLQNFLNCMGADIVGAGTDCIRIRGVTRLHGCSYAVIPDRIAAATYACAAAACGGEILLTGVEPVHMRILLSVLRDMGAEITEEGEQIWMRMHRRPLAVSSVKTLPYPGFPTDDQAPLMAALLKAEGSSVISETIFENRFKHVGEFLRMGANIQIEGLNAIVRGVDRLHGAEVNAADLRGGAALVIAGLSAEGKTVVRQTCYIDRGYEDIAGAFQSLGGNICYQE</sequence>
<keyword evidence="8 12" id="KW-0131">Cell cycle</keyword>
<dbReference type="GO" id="GO:0071555">
    <property type="term" value="P:cell wall organization"/>
    <property type="evidence" value="ECO:0007669"/>
    <property type="project" value="UniProtKB-KW"/>
</dbReference>
<dbReference type="Gene3D" id="3.65.10.10">
    <property type="entry name" value="Enolpyruvate transferase domain"/>
    <property type="match status" value="2"/>
</dbReference>
<comment type="subcellular location">
    <subcellularLocation>
        <location evidence="1 12">Cytoplasm</location>
    </subcellularLocation>
</comment>
<dbReference type="NCBIfam" id="TIGR01072">
    <property type="entry name" value="murA"/>
    <property type="match status" value="1"/>
</dbReference>
<feature type="binding site" evidence="12">
    <location>
        <begin position="22"/>
        <end position="23"/>
    </location>
    <ligand>
        <name>phosphoenolpyruvate</name>
        <dbReference type="ChEBI" id="CHEBI:58702"/>
    </ligand>
</feature>
<comment type="catalytic activity">
    <reaction evidence="11 12">
        <text>phosphoenolpyruvate + UDP-N-acetyl-alpha-D-glucosamine = UDP-N-acetyl-3-O-(1-carboxyvinyl)-alpha-D-glucosamine + phosphate</text>
        <dbReference type="Rhea" id="RHEA:18681"/>
        <dbReference type="ChEBI" id="CHEBI:43474"/>
        <dbReference type="ChEBI" id="CHEBI:57705"/>
        <dbReference type="ChEBI" id="CHEBI:58702"/>
        <dbReference type="ChEBI" id="CHEBI:68483"/>
        <dbReference type="EC" id="2.5.1.7"/>
    </reaction>
</comment>
<dbReference type="SUPFAM" id="SSF55205">
    <property type="entry name" value="EPT/RTPC-like"/>
    <property type="match status" value="1"/>
</dbReference>